<dbReference type="EMBL" id="CAJNNW010026242">
    <property type="protein sequence ID" value="CAE8683907.1"/>
    <property type="molecule type" value="Genomic_DNA"/>
</dbReference>
<feature type="transmembrane region" description="Helical" evidence="1">
    <location>
        <begin position="21"/>
        <end position="38"/>
    </location>
</feature>
<protein>
    <submittedName>
        <fullName evidence="2">Uncharacterized protein</fullName>
    </submittedName>
</protein>
<reference evidence="2" key="1">
    <citation type="submission" date="2021-02" db="EMBL/GenBank/DDBJ databases">
        <authorList>
            <person name="Dougan E. K."/>
            <person name="Rhodes N."/>
            <person name="Thang M."/>
            <person name="Chan C."/>
        </authorList>
    </citation>
    <scope>NUCLEOTIDE SEQUENCE</scope>
</reference>
<proteinExistence type="predicted"/>
<dbReference type="Proteomes" id="UP000626109">
    <property type="component" value="Unassembled WGS sequence"/>
</dbReference>
<name>A0A813JSD8_POLGL</name>
<sequence>MRKLTGTPTPSQNAPCRRSPLLSAALAASAALAVLLHLDLRPGQEESCRTVCRGGPGPKSGRCSSRSQQTAWVSWAAPLPFVCRSGVGAATATLVQRRRQNRGLAAATLMLRRASNEPDNSAMSQRRLPGLAVFAALLSAVTYVLSLDEETRRLKICPRPKEYVDDYLANPKGREFLAKKGIADADMRNYLQDPDCVPLSEFWQRIKPF</sequence>
<keyword evidence="1" id="KW-0472">Membrane</keyword>
<keyword evidence="1" id="KW-0812">Transmembrane</keyword>
<evidence type="ECO:0000313" key="2">
    <source>
        <dbReference type="EMBL" id="CAE8683907.1"/>
    </source>
</evidence>
<accession>A0A813JSD8</accession>
<keyword evidence="1" id="KW-1133">Transmembrane helix</keyword>
<feature type="transmembrane region" description="Helical" evidence="1">
    <location>
        <begin position="128"/>
        <end position="146"/>
    </location>
</feature>
<evidence type="ECO:0000313" key="3">
    <source>
        <dbReference type="Proteomes" id="UP000626109"/>
    </source>
</evidence>
<gene>
    <name evidence="2" type="ORF">PGLA2088_LOCUS23694</name>
</gene>
<comment type="caution">
    <text evidence="2">The sequence shown here is derived from an EMBL/GenBank/DDBJ whole genome shotgun (WGS) entry which is preliminary data.</text>
</comment>
<dbReference type="AlphaFoldDB" id="A0A813JSD8"/>
<evidence type="ECO:0000256" key="1">
    <source>
        <dbReference type="SAM" id="Phobius"/>
    </source>
</evidence>
<organism evidence="2 3">
    <name type="scientific">Polarella glacialis</name>
    <name type="common">Dinoflagellate</name>
    <dbReference type="NCBI Taxonomy" id="89957"/>
    <lineage>
        <taxon>Eukaryota</taxon>
        <taxon>Sar</taxon>
        <taxon>Alveolata</taxon>
        <taxon>Dinophyceae</taxon>
        <taxon>Suessiales</taxon>
        <taxon>Suessiaceae</taxon>
        <taxon>Polarella</taxon>
    </lineage>
</organism>